<dbReference type="RefSeq" id="WP_140781361.1">
    <property type="nucleotide sequence ID" value="NZ_VFSS01000006.1"/>
</dbReference>
<evidence type="ECO:0000256" key="1">
    <source>
        <dbReference type="SAM" id="Coils"/>
    </source>
</evidence>
<sequence length="954" mass="110237">MPRWNRKQKALLVGVLSVVTAIHTMFPLVVKKPVEPNKPSDVLNKELIKLINETQELIANQKDYYMAEYKDLEELMNLVNEAKNYIKSPDKEAVKNIYDKLKAAKDKAANFVSEQNILENLAQYAEITNTEKVPTDMANKLADEIKKAFEMTSGKNGEEIDLNDVKEQEEKLRAQMKEVEDFNTKRRDLENKFNDLKNSSLHPNDKYQSELYQAKNNAENKFADKESSLADLEKAINDYQKAIDNAKKNDALLREENSKADDIKQKVNDNAYLPKELKDNYTEKVNNILTPGLDPQADNDKIQEVIDSLKEFEDYITKRNELEDQFRPKQNEVVGYENQKYKEELEQARQEALDKFNKPDTSIEDLKKALDDLNKAFDNSYKNSDLLRETKDLAEKASAKIENSKLSDRNKEKNKEVLEDLIKSAQADDVDNTKLKEIVDALNNFEPKEYYTEVQEEAMDTEKVADTILDAYDTSKFPDIDKAKKELDEVLNNPNATEEEIEKATEKVKEKVTEFVNDFNENVSNTTSNFYNGWEGLDLYNNQKANSGEENSSFIQSDLMGWDNQGIKDEIADIASKYFDNKSQQSTLHSDNAEDFNKAVDESYKIDITDWSDPKIPGVTQKEVEDKYLSVIYETTRVLRKHLLKSLNDGAKFISASRGVIPNNIWLQMMHKTFGYYALDGESPDQDNLSLQSINETPLEEYTEENGWVIPDSDKTLFSPNLDYVPTYDELFPVYVTAEQAYWTLYPYFQYAQLYNKILNPSNVNIESDPNEDGNYLQFVEKEDNASDKDVYSEDVELQNFLSPEAYEAYLKNKDNWFNSVTKNDKTNSTVAEQNGIKFEFSFDIFKYFSGIPWTSEQVDEIAEHNISSLNAKYFNEAVSIFNDTYQKEVENVRNQLEAKKLELEKDSENNAETLEKINNLLAAPKYSDLKQPLMDKYSYFKDQFIEPAKEILE</sequence>
<feature type="coiled-coil region" evidence="1">
    <location>
        <begin position="155"/>
        <end position="256"/>
    </location>
</feature>
<evidence type="ECO:0000313" key="2">
    <source>
        <dbReference type="EMBL" id="TPE57282.1"/>
    </source>
</evidence>
<keyword evidence="1" id="KW-0175">Coiled coil</keyword>
<reference evidence="2 3" key="1">
    <citation type="submission" date="2019-06" db="EMBL/GenBank/DDBJ databases">
        <title>Mycoplasma falconis type strain whole genome sequence.</title>
        <authorList>
            <person name="Spergser J."/>
        </authorList>
    </citation>
    <scope>NUCLEOTIDE SEQUENCE [LARGE SCALE GENOMIC DNA]</scope>
    <source>
        <strain evidence="2 3">ATCC 51372</strain>
    </source>
</reference>
<protein>
    <submittedName>
        <fullName evidence="2">Uncharacterized protein</fullName>
    </submittedName>
</protein>
<dbReference type="Proteomes" id="UP000319776">
    <property type="component" value="Unassembled WGS sequence"/>
</dbReference>
<comment type="caution">
    <text evidence="2">The sequence shown here is derived from an EMBL/GenBank/DDBJ whole genome shotgun (WGS) entry which is preliminary data.</text>
</comment>
<dbReference type="OrthoDB" id="402169at2"/>
<evidence type="ECO:0000313" key="3">
    <source>
        <dbReference type="Proteomes" id="UP000319776"/>
    </source>
</evidence>
<feature type="coiled-coil region" evidence="1">
    <location>
        <begin position="331"/>
        <end position="416"/>
    </location>
</feature>
<feature type="coiled-coil region" evidence="1">
    <location>
        <begin position="883"/>
        <end position="917"/>
    </location>
</feature>
<gene>
    <name evidence="2" type="ORF">FJO69_02120</name>
</gene>
<proteinExistence type="predicted"/>
<dbReference type="AlphaFoldDB" id="A0A501X9T3"/>
<keyword evidence="3" id="KW-1185">Reference proteome</keyword>
<accession>A0A501X9T3</accession>
<dbReference type="EMBL" id="VFSS01000006">
    <property type="protein sequence ID" value="TPE57282.1"/>
    <property type="molecule type" value="Genomic_DNA"/>
</dbReference>
<name>A0A501X9T3_9BACT</name>
<organism evidence="2 3">
    <name type="scientific">[Mycoplasma] falconis</name>
    <dbReference type="NCBI Taxonomy" id="92403"/>
    <lineage>
        <taxon>Bacteria</taxon>
        <taxon>Bacillati</taxon>
        <taxon>Mycoplasmatota</taxon>
        <taxon>Mycoplasmoidales</taxon>
        <taxon>Metamycoplasmataceae</taxon>
        <taxon>Metamycoplasma</taxon>
    </lineage>
</organism>